<accession>A0A556C9U4</accession>
<feature type="transmembrane region" description="Helical" evidence="6">
    <location>
        <begin position="54"/>
        <end position="72"/>
    </location>
</feature>
<feature type="compositionally biased region" description="Low complexity" evidence="5">
    <location>
        <begin position="1"/>
        <end position="41"/>
    </location>
</feature>
<feature type="domain" description="Gram-positive cocci surface proteins LPxTG" evidence="7">
    <location>
        <begin position="43"/>
        <end position="78"/>
    </location>
</feature>
<organism evidence="8 9">
    <name type="scientific">Brevibacterium aurantiacum</name>
    <dbReference type="NCBI Taxonomy" id="273384"/>
    <lineage>
        <taxon>Bacteria</taxon>
        <taxon>Bacillati</taxon>
        <taxon>Actinomycetota</taxon>
        <taxon>Actinomycetes</taxon>
        <taxon>Micrococcales</taxon>
        <taxon>Brevibacteriaceae</taxon>
        <taxon>Brevibacterium</taxon>
    </lineage>
</organism>
<evidence type="ECO:0000313" key="8">
    <source>
        <dbReference type="EMBL" id="TSI14224.1"/>
    </source>
</evidence>
<keyword evidence="4" id="KW-0572">Peptidoglycan-anchor</keyword>
<protein>
    <submittedName>
        <fullName evidence="8">LPXTG cell wall anchor domain-containing protein</fullName>
    </submittedName>
</protein>
<sequence>GSADDNGTDTDSGSADDNGGATAGGSAANASGNSDDNNAGGHLPRTGSDATTPLIGLGAALLAAGAAAVYFTRRRASN</sequence>
<dbReference type="PROSITE" id="PS50847">
    <property type="entry name" value="GRAM_POS_ANCHORING"/>
    <property type="match status" value="1"/>
</dbReference>
<evidence type="ECO:0000256" key="1">
    <source>
        <dbReference type="ARBA" id="ARBA00022512"/>
    </source>
</evidence>
<keyword evidence="6" id="KW-0472">Membrane</keyword>
<gene>
    <name evidence="8" type="ORF">FO013_15045</name>
</gene>
<keyword evidence="6" id="KW-1133">Transmembrane helix</keyword>
<comment type="caution">
    <text evidence="8">The sequence shown here is derived from an EMBL/GenBank/DDBJ whole genome shotgun (WGS) entry which is preliminary data.</text>
</comment>
<evidence type="ECO:0000256" key="3">
    <source>
        <dbReference type="ARBA" id="ARBA00022729"/>
    </source>
</evidence>
<evidence type="ECO:0000256" key="6">
    <source>
        <dbReference type="SAM" id="Phobius"/>
    </source>
</evidence>
<keyword evidence="3" id="KW-0732">Signal</keyword>
<keyword evidence="9" id="KW-1185">Reference proteome</keyword>
<evidence type="ECO:0000259" key="7">
    <source>
        <dbReference type="PROSITE" id="PS50847"/>
    </source>
</evidence>
<dbReference type="AlphaFoldDB" id="A0A556C9U4"/>
<dbReference type="RefSeq" id="WP_143923535.1">
    <property type="nucleotide sequence ID" value="NZ_VLTK01000009.1"/>
</dbReference>
<dbReference type="EMBL" id="VLTK01000009">
    <property type="protein sequence ID" value="TSI14224.1"/>
    <property type="molecule type" value="Genomic_DNA"/>
</dbReference>
<name>A0A556C9U4_BREAU</name>
<dbReference type="InterPro" id="IPR019931">
    <property type="entry name" value="LPXTG_anchor"/>
</dbReference>
<keyword evidence="1" id="KW-0134">Cell wall</keyword>
<evidence type="ECO:0000313" key="9">
    <source>
        <dbReference type="Proteomes" id="UP000316406"/>
    </source>
</evidence>
<dbReference type="NCBIfam" id="NF041528">
    <property type="entry name" value="strep_LAETG"/>
    <property type="match status" value="1"/>
</dbReference>
<dbReference type="Proteomes" id="UP000316406">
    <property type="component" value="Unassembled WGS sequence"/>
</dbReference>
<keyword evidence="2" id="KW-0964">Secreted</keyword>
<feature type="non-terminal residue" evidence="8">
    <location>
        <position position="1"/>
    </location>
</feature>
<evidence type="ECO:0000256" key="4">
    <source>
        <dbReference type="ARBA" id="ARBA00023088"/>
    </source>
</evidence>
<dbReference type="Pfam" id="PF00746">
    <property type="entry name" value="Gram_pos_anchor"/>
    <property type="match status" value="1"/>
</dbReference>
<evidence type="ECO:0000256" key="2">
    <source>
        <dbReference type="ARBA" id="ARBA00022525"/>
    </source>
</evidence>
<dbReference type="NCBIfam" id="TIGR01167">
    <property type="entry name" value="LPXTG_anchor"/>
    <property type="match status" value="1"/>
</dbReference>
<feature type="region of interest" description="Disordered" evidence="5">
    <location>
        <begin position="1"/>
        <end position="52"/>
    </location>
</feature>
<proteinExistence type="predicted"/>
<reference evidence="8 9" key="1">
    <citation type="submission" date="2019-07" db="EMBL/GenBank/DDBJ databases">
        <title>Draft genome sequence of Brevibacterium aurantiacum XU54 isolated from Xinjiang China.</title>
        <authorList>
            <person name="Xu X."/>
        </authorList>
    </citation>
    <scope>NUCLEOTIDE SEQUENCE [LARGE SCALE GENOMIC DNA]</scope>
    <source>
        <strain evidence="8 9">XU54</strain>
    </source>
</reference>
<evidence type="ECO:0000256" key="5">
    <source>
        <dbReference type="SAM" id="MobiDB-lite"/>
    </source>
</evidence>
<keyword evidence="6" id="KW-0812">Transmembrane</keyword>